<dbReference type="SUPFAM" id="SSF55961">
    <property type="entry name" value="Bet v1-like"/>
    <property type="match status" value="1"/>
</dbReference>
<sequence length="184" mass="20495">MDTTADEILVVARRMEAPAERVFDVLADPATHAAIDGTGWVCEPLTTEPIREVGQHFGMGMYHPNHPDGHYRIHNRVEVLERPRAIAWKPGYEQPDGAMGYGGWTWRYDLEPEGDEACRVTLTYDWSRVPAPVREYISFPPFGTDHVERSLDNLAGLAASWSGRADHDDPVHRDAPPGRVGPGA</sequence>
<reference evidence="2 3" key="1">
    <citation type="submission" date="2018-04" db="EMBL/GenBank/DDBJ databases">
        <title>Genomic Encyclopedia of Type Strains, Phase IV (KMG-IV): sequencing the most valuable type-strain genomes for metagenomic binning, comparative biology and taxonomic classification.</title>
        <authorList>
            <person name="Goeker M."/>
        </authorList>
    </citation>
    <scope>NUCLEOTIDE SEQUENCE [LARGE SCALE GENOMIC DNA]</scope>
    <source>
        <strain evidence="2 3">DSM 45771</strain>
    </source>
</reference>
<dbReference type="InterPro" id="IPR019587">
    <property type="entry name" value="Polyketide_cyclase/dehydratase"/>
</dbReference>
<dbReference type="Gene3D" id="3.30.530.20">
    <property type="match status" value="1"/>
</dbReference>
<dbReference type="Proteomes" id="UP000245639">
    <property type="component" value="Unassembled WGS sequence"/>
</dbReference>
<accession>A0A2U1F695</accession>
<feature type="region of interest" description="Disordered" evidence="1">
    <location>
        <begin position="162"/>
        <end position="184"/>
    </location>
</feature>
<name>A0A2U1F695_9PSEU</name>
<keyword evidence="3" id="KW-1185">Reference proteome</keyword>
<evidence type="ECO:0000256" key="1">
    <source>
        <dbReference type="SAM" id="MobiDB-lite"/>
    </source>
</evidence>
<dbReference type="Pfam" id="PF10604">
    <property type="entry name" value="Polyketide_cyc2"/>
    <property type="match status" value="1"/>
</dbReference>
<dbReference type="AlphaFoldDB" id="A0A2U1F695"/>
<dbReference type="InterPro" id="IPR023393">
    <property type="entry name" value="START-like_dom_sf"/>
</dbReference>
<organism evidence="2 3">
    <name type="scientific">Actinomycetospora cinnamomea</name>
    <dbReference type="NCBI Taxonomy" id="663609"/>
    <lineage>
        <taxon>Bacteria</taxon>
        <taxon>Bacillati</taxon>
        <taxon>Actinomycetota</taxon>
        <taxon>Actinomycetes</taxon>
        <taxon>Pseudonocardiales</taxon>
        <taxon>Pseudonocardiaceae</taxon>
        <taxon>Actinomycetospora</taxon>
    </lineage>
</organism>
<evidence type="ECO:0000313" key="3">
    <source>
        <dbReference type="Proteomes" id="UP000245639"/>
    </source>
</evidence>
<gene>
    <name evidence="2" type="ORF">C8D89_11172</name>
</gene>
<dbReference type="RefSeq" id="WP_207787316.1">
    <property type="nucleotide sequence ID" value="NZ_QEKW01000011.1"/>
</dbReference>
<protein>
    <submittedName>
        <fullName evidence="2">Polyketide cyclase/dehydrase/lipid transport protein</fullName>
    </submittedName>
</protein>
<evidence type="ECO:0000313" key="2">
    <source>
        <dbReference type="EMBL" id="PVZ07701.1"/>
    </source>
</evidence>
<feature type="compositionally biased region" description="Basic and acidic residues" evidence="1">
    <location>
        <begin position="164"/>
        <end position="176"/>
    </location>
</feature>
<comment type="caution">
    <text evidence="2">The sequence shown here is derived from an EMBL/GenBank/DDBJ whole genome shotgun (WGS) entry which is preliminary data.</text>
</comment>
<proteinExistence type="predicted"/>
<dbReference type="EMBL" id="QEKW01000011">
    <property type="protein sequence ID" value="PVZ07701.1"/>
    <property type="molecule type" value="Genomic_DNA"/>
</dbReference>